<accession>A0A917SNH1</accession>
<dbReference type="InterPro" id="IPR050246">
    <property type="entry name" value="Class_II_FBP_aldolase"/>
</dbReference>
<name>A0A917SNH1_9ACTN</name>
<keyword evidence="2" id="KW-0479">Metal-binding</keyword>
<dbReference type="Pfam" id="PF01116">
    <property type="entry name" value="F_bP_aldolase"/>
    <property type="match status" value="1"/>
</dbReference>
<feature type="region of interest" description="Disordered" evidence="3">
    <location>
        <begin position="1"/>
        <end position="46"/>
    </location>
</feature>
<dbReference type="AlphaFoldDB" id="A0A917SNH1"/>
<dbReference type="PANTHER" id="PTHR30304">
    <property type="entry name" value="D-TAGATOSE-1,6-BISPHOSPHATE ALDOLASE"/>
    <property type="match status" value="1"/>
</dbReference>
<reference evidence="4" key="2">
    <citation type="submission" date="2020-09" db="EMBL/GenBank/DDBJ databases">
        <authorList>
            <person name="Sun Q."/>
            <person name="Zhou Y."/>
        </authorList>
    </citation>
    <scope>NUCLEOTIDE SEQUENCE</scope>
    <source>
        <strain evidence="4">CGMCC 4.7308</strain>
    </source>
</reference>
<sequence>MGPGGRPGRRTRGASGRRAGHRRSRPTIGGRPARPDHEVSPMPLTSPTDLLRAARADDAGVGAFNVIQLEHAEAIVAGAEAAGLPVVLQLSENTVHYHRGLAGIGSACLAVAAQASVPVVVHLDHAEDEDLVAAAVELGFPSVMFDASTLPYAENVSRTADVVRRCHARGVAVEAELGEIGGKDGAHAPGVRTDPAEAARFVEATGVDSLAVAVGTSHAMADRSAVVDLELVGRLAAAVPVPLVLHGSSGVDDPGLRAAVRAGISKVNIATRLNQVMTAAVRAVLSADPQVSDPRRYLGPGRDAVADEVTTLLRLLRGVTD</sequence>
<evidence type="ECO:0000256" key="2">
    <source>
        <dbReference type="PIRSR" id="PIRSR001359-3"/>
    </source>
</evidence>
<organism evidence="4 5">
    <name type="scientific">Nakamurella endophytica</name>
    <dbReference type="NCBI Taxonomy" id="1748367"/>
    <lineage>
        <taxon>Bacteria</taxon>
        <taxon>Bacillati</taxon>
        <taxon>Actinomycetota</taxon>
        <taxon>Actinomycetes</taxon>
        <taxon>Nakamurellales</taxon>
        <taxon>Nakamurellaceae</taxon>
        <taxon>Nakamurella</taxon>
    </lineage>
</organism>
<dbReference type="NCBIfam" id="TIGR00167">
    <property type="entry name" value="cbbA"/>
    <property type="match status" value="1"/>
</dbReference>
<keyword evidence="2" id="KW-0862">Zinc</keyword>
<feature type="binding site" evidence="2">
    <location>
        <position position="176"/>
    </location>
    <ligand>
        <name>Zn(2+)</name>
        <dbReference type="ChEBI" id="CHEBI:29105"/>
        <label>2</label>
    </ligand>
</feature>
<evidence type="ECO:0000313" key="5">
    <source>
        <dbReference type="Proteomes" id="UP000655208"/>
    </source>
</evidence>
<feature type="binding site" evidence="2">
    <location>
        <position position="146"/>
    </location>
    <ligand>
        <name>Zn(2+)</name>
        <dbReference type="ChEBI" id="CHEBI:29105"/>
        <label>2</label>
    </ligand>
</feature>
<dbReference type="PIRSF" id="PIRSF001359">
    <property type="entry name" value="F_bP_aldolase_II"/>
    <property type="match status" value="1"/>
</dbReference>
<gene>
    <name evidence="4" type="primary">fbaA</name>
    <name evidence="4" type="ORF">GCM10011594_06220</name>
</gene>
<dbReference type="Gene3D" id="3.20.20.70">
    <property type="entry name" value="Aldolase class I"/>
    <property type="match status" value="1"/>
</dbReference>
<dbReference type="CDD" id="cd00947">
    <property type="entry name" value="TBP_aldolase_IIB"/>
    <property type="match status" value="1"/>
</dbReference>
<reference evidence="4" key="1">
    <citation type="journal article" date="2014" name="Int. J. Syst. Evol. Microbiol.">
        <title>Complete genome sequence of Corynebacterium casei LMG S-19264T (=DSM 44701T), isolated from a smear-ripened cheese.</title>
        <authorList>
            <consortium name="US DOE Joint Genome Institute (JGI-PGF)"/>
            <person name="Walter F."/>
            <person name="Albersmeier A."/>
            <person name="Kalinowski J."/>
            <person name="Ruckert C."/>
        </authorList>
    </citation>
    <scope>NUCLEOTIDE SEQUENCE</scope>
    <source>
        <strain evidence="4">CGMCC 4.7308</strain>
    </source>
</reference>
<comment type="cofactor">
    <cofactor evidence="2">
        <name>Zn(2+)</name>
        <dbReference type="ChEBI" id="CHEBI:29105"/>
    </cofactor>
    <text evidence="2">Binds 2 Zn(2+) ions per subunit. One is catalytic and the other provides a structural contribution.</text>
</comment>
<dbReference type="PANTHER" id="PTHR30304:SF0">
    <property type="entry name" value="D-TAGATOSE-1,6-BISPHOSPHATE ALDOLASE SUBUNIT GATY-RELATED"/>
    <property type="match status" value="1"/>
</dbReference>
<evidence type="ECO:0000256" key="3">
    <source>
        <dbReference type="SAM" id="MobiDB-lite"/>
    </source>
</evidence>
<evidence type="ECO:0000313" key="4">
    <source>
        <dbReference type="EMBL" id="GGL89377.1"/>
    </source>
</evidence>
<feature type="binding site" evidence="2">
    <location>
        <position position="218"/>
    </location>
    <ligand>
        <name>Zn(2+)</name>
        <dbReference type="ChEBI" id="CHEBI:29105"/>
        <label>1</label>
        <note>catalytic</note>
    </ligand>
</feature>
<feature type="active site" description="Proton donor" evidence="1">
    <location>
        <position position="124"/>
    </location>
</feature>
<dbReference type="InterPro" id="IPR013785">
    <property type="entry name" value="Aldolase_TIM"/>
</dbReference>
<comment type="caution">
    <text evidence="4">The sequence shown here is derived from an EMBL/GenBank/DDBJ whole genome shotgun (WGS) entry which is preliminary data.</text>
</comment>
<dbReference type="GO" id="GO:0005975">
    <property type="term" value="P:carbohydrate metabolic process"/>
    <property type="evidence" value="ECO:0007669"/>
    <property type="project" value="InterPro"/>
</dbReference>
<keyword evidence="5" id="KW-1185">Reference proteome</keyword>
<dbReference type="SUPFAM" id="SSF51569">
    <property type="entry name" value="Aldolase"/>
    <property type="match status" value="1"/>
</dbReference>
<protein>
    <submittedName>
        <fullName evidence="4">Fructose-bisphosphate aldolase</fullName>
    </submittedName>
</protein>
<evidence type="ECO:0000256" key="1">
    <source>
        <dbReference type="PIRSR" id="PIRSR001359-1"/>
    </source>
</evidence>
<dbReference type="GO" id="GO:0016832">
    <property type="term" value="F:aldehyde-lyase activity"/>
    <property type="evidence" value="ECO:0007669"/>
    <property type="project" value="InterPro"/>
</dbReference>
<dbReference type="EMBL" id="BMNA01000001">
    <property type="protein sequence ID" value="GGL89377.1"/>
    <property type="molecule type" value="Genomic_DNA"/>
</dbReference>
<proteinExistence type="predicted"/>
<feature type="binding site" evidence="2">
    <location>
        <position position="246"/>
    </location>
    <ligand>
        <name>Zn(2+)</name>
        <dbReference type="ChEBI" id="CHEBI:29105"/>
        <label>1</label>
        <note>catalytic</note>
    </ligand>
</feature>
<dbReference type="Proteomes" id="UP000655208">
    <property type="component" value="Unassembled WGS sequence"/>
</dbReference>
<dbReference type="InterPro" id="IPR000771">
    <property type="entry name" value="FBA_II"/>
</dbReference>
<dbReference type="GO" id="GO:0008270">
    <property type="term" value="F:zinc ion binding"/>
    <property type="evidence" value="ECO:0007669"/>
    <property type="project" value="InterPro"/>
</dbReference>
<feature type="binding site" evidence="2">
    <location>
        <position position="125"/>
    </location>
    <ligand>
        <name>Zn(2+)</name>
        <dbReference type="ChEBI" id="CHEBI:29105"/>
        <label>1</label>
        <note>catalytic</note>
    </ligand>
</feature>